<organism evidence="1 2">
    <name type="scientific">Undibacterium terreum</name>
    <dbReference type="NCBI Taxonomy" id="1224302"/>
    <lineage>
        <taxon>Bacteria</taxon>
        <taxon>Pseudomonadati</taxon>
        <taxon>Pseudomonadota</taxon>
        <taxon>Betaproteobacteria</taxon>
        <taxon>Burkholderiales</taxon>
        <taxon>Oxalobacteraceae</taxon>
        <taxon>Undibacterium</taxon>
    </lineage>
</organism>
<comment type="caution">
    <text evidence="1">The sequence shown here is derived from an EMBL/GenBank/DDBJ whole genome shotgun (WGS) entry which is preliminary data.</text>
</comment>
<reference evidence="1" key="1">
    <citation type="journal article" date="2014" name="Int. J. Syst. Evol. Microbiol.">
        <title>Complete genome sequence of Corynebacterium casei LMG S-19264T (=DSM 44701T), isolated from a smear-ripened cheese.</title>
        <authorList>
            <consortium name="US DOE Joint Genome Institute (JGI-PGF)"/>
            <person name="Walter F."/>
            <person name="Albersmeier A."/>
            <person name="Kalinowski J."/>
            <person name="Ruckert C."/>
        </authorList>
    </citation>
    <scope>NUCLEOTIDE SEQUENCE</scope>
    <source>
        <strain evidence="1">CGMCC 1.10998</strain>
    </source>
</reference>
<proteinExistence type="predicted"/>
<dbReference type="Proteomes" id="UP000637423">
    <property type="component" value="Unassembled WGS sequence"/>
</dbReference>
<dbReference type="EMBL" id="BMED01000002">
    <property type="protein sequence ID" value="GGC77776.1"/>
    <property type="molecule type" value="Genomic_DNA"/>
</dbReference>
<evidence type="ECO:0000313" key="1">
    <source>
        <dbReference type="EMBL" id="GGC77776.1"/>
    </source>
</evidence>
<reference evidence="1" key="2">
    <citation type="submission" date="2020-09" db="EMBL/GenBank/DDBJ databases">
        <authorList>
            <person name="Sun Q."/>
            <person name="Zhou Y."/>
        </authorList>
    </citation>
    <scope>NUCLEOTIDE SEQUENCE</scope>
    <source>
        <strain evidence="1">CGMCC 1.10998</strain>
    </source>
</reference>
<name>A0A916XKD1_9BURK</name>
<keyword evidence="2" id="KW-1185">Reference proteome</keyword>
<evidence type="ECO:0000313" key="2">
    <source>
        <dbReference type="Proteomes" id="UP000637423"/>
    </source>
</evidence>
<sequence>MNAREVVGGFLHYNLAVDGNLEDFSRKVYGAGGKAAGLVVADCDAAIGAIVSNIIQVLW</sequence>
<accession>A0A916XKD1</accession>
<protein>
    <submittedName>
        <fullName evidence="1">Uncharacterized protein</fullName>
    </submittedName>
</protein>
<dbReference type="AlphaFoldDB" id="A0A916XKD1"/>
<gene>
    <name evidence="1" type="ORF">GCM10011396_26180</name>
</gene>